<dbReference type="Proteomes" id="UP000176037">
    <property type="component" value="Unassembled WGS sequence"/>
</dbReference>
<proteinExistence type="predicted"/>
<keyword evidence="3" id="KW-1185">Reference proteome</keyword>
<keyword evidence="1" id="KW-0472">Membrane</keyword>
<keyword evidence="1" id="KW-1133">Transmembrane helix</keyword>
<dbReference type="RefSeq" id="WP_070177332.1">
    <property type="nucleotide sequence ID" value="NZ_BMJR01000002.1"/>
</dbReference>
<keyword evidence="1" id="KW-0812">Transmembrane</keyword>
<reference evidence="2 3" key="1">
    <citation type="submission" date="2016-09" db="EMBL/GenBank/DDBJ databases">
        <title>Alteromonas lipolytica, a new species isolated from sea water.</title>
        <authorList>
            <person name="Wu Y.-H."/>
            <person name="Cheng H."/>
            <person name="Xu X.-W."/>
        </authorList>
    </citation>
    <scope>NUCLEOTIDE SEQUENCE [LARGE SCALE GENOMIC DNA]</scope>
    <source>
        <strain evidence="2 3">JW12</strain>
    </source>
</reference>
<feature type="transmembrane region" description="Helical" evidence="1">
    <location>
        <begin position="73"/>
        <end position="90"/>
    </location>
</feature>
<comment type="caution">
    <text evidence="2">The sequence shown here is derived from an EMBL/GenBank/DDBJ whole genome shotgun (WGS) entry which is preliminary data.</text>
</comment>
<dbReference type="STRING" id="1856405.BFC17_01370"/>
<accession>A0A1E8FAL4</accession>
<dbReference type="AlphaFoldDB" id="A0A1E8FAL4"/>
<evidence type="ECO:0000313" key="3">
    <source>
        <dbReference type="Proteomes" id="UP000176037"/>
    </source>
</evidence>
<gene>
    <name evidence="2" type="ORF">BFC17_01370</name>
</gene>
<evidence type="ECO:0000256" key="1">
    <source>
        <dbReference type="SAM" id="Phobius"/>
    </source>
</evidence>
<sequence length="91" mass="9831">MTDTKQTDTPEIAKKNVIWVYLSGAMALTIIVMMFLPNSGMGDGLMAIYGSMLWCGIFGASLARYLDKNGWRGFALGSAAGMLIQVLSTFV</sequence>
<feature type="transmembrane region" description="Helical" evidence="1">
    <location>
        <begin position="18"/>
        <end position="36"/>
    </location>
</feature>
<feature type="transmembrane region" description="Helical" evidence="1">
    <location>
        <begin position="48"/>
        <end position="66"/>
    </location>
</feature>
<organism evidence="2 3">
    <name type="scientific">Alteromonas lipolytica</name>
    <dbReference type="NCBI Taxonomy" id="1856405"/>
    <lineage>
        <taxon>Bacteria</taxon>
        <taxon>Pseudomonadati</taxon>
        <taxon>Pseudomonadota</taxon>
        <taxon>Gammaproteobacteria</taxon>
        <taxon>Alteromonadales</taxon>
        <taxon>Alteromonadaceae</taxon>
        <taxon>Alteromonas/Salinimonas group</taxon>
        <taxon>Alteromonas</taxon>
    </lineage>
</organism>
<evidence type="ECO:0000313" key="2">
    <source>
        <dbReference type="EMBL" id="OFI32955.1"/>
    </source>
</evidence>
<name>A0A1E8FAL4_9ALTE</name>
<dbReference type="OrthoDB" id="6322300at2"/>
<protein>
    <submittedName>
        <fullName evidence="2">Uncharacterized protein</fullName>
    </submittedName>
</protein>
<dbReference type="EMBL" id="MJIC01000015">
    <property type="protein sequence ID" value="OFI32955.1"/>
    <property type="molecule type" value="Genomic_DNA"/>
</dbReference>